<comment type="caution">
    <text evidence="2">The sequence shown here is derived from an EMBL/GenBank/DDBJ whole genome shotgun (WGS) entry which is preliminary data.</text>
</comment>
<organism evidence="2 3">
    <name type="scientific">Trichonephila clavipes</name>
    <name type="common">Golden silk orbweaver</name>
    <name type="synonym">Nephila clavipes</name>
    <dbReference type="NCBI Taxonomy" id="2585209"/>
    <lineage>
        <taxon>Eukaryota</taxon>
        <taxon>Metazoa</taxon>
        <taxon>Ecdysozoa</taxon>
        <taxon>Arthropoda</taxon>
        <taxon>Chelicerata</taxon>
        <taxon>Arachnida</taxon>
        <taxon>Araneae</taxon>
        <taxon>Araneomorphae</taxon>
        <taxon>Entelegynae</taxon>
        <taxon>Araneoidea</taxon>
        <taxon>Nephilidae</taxon>
        <taxon>Trichonephila</taxon>
    </lineage>
</organism>
<dbReference type="CDD" id="cd09276">
    <property type="entry name" value="Rnase_HI_RT_non_LTR"/>
    <property type="match status" value="1"/>
</dbReference>
<dbReference type="Gene3D" id="3.30.420.10">
    <property type="entry name" value="Ribonuclease H-like superfamily/Ribonuclease H"/>
    <property type="match status" value="1"/>
</dbReference>
<dbReference type="EMBL" id="BMAU01021136">
    <property type="protein sequence ID" value="GFX91815.1"/>
    <property type="molecule type" value="Genomic_DNA"/>
</dbReference>
<sequence length="166" mass="18551">MILVVLDKFAFNEKRCQSFVQYVPVSRGTAFDGEISAIRRALPQLQCHLEKFTRVIILSDSRVTLLAVVSDNNSITQDVLVYRHDLKILSSLGKIIVLQWVPAHCGIPGNENADFLAKKGALVMQKVSRPLFSFIRSKIWLKDQSKSMLRKTSTTVSLTSLGGMLS</sequence>
<dbReference type="InterPro" id="IPR036397">
    <property type="entry name" value="RNaseH_sf"/>
</dbReference>
<gene>
    <name evidence="2" type="primary">HNAJ_LOCUS12070</name>
    <name evidence="2" type="ORF">TNCV_3530141</name>
</gene>
<dbReference type="InterPro" id="IPR002156">
    <property type="entry name" value="RNaseH_domain"/>
</dbReference>
<dbReference type="Proteomes" id="UP000887159">
    <property type="component" value="Unassembled WGS sequence"/>
</dbReference>
<dbReference type="GO" id="GO:0003676">
    <property type="term" value="F:nucleic acid binding"/>
    <property type="evidence" value="ECO:0007669"/>
    <property type="project" value="InterPro"/>
</dbReference>
<dbReference type="SUPFAM" id="SSF53098">
    <property type="entry name" value="Ribonuclease H-like"/>
    <property type="match status" value="1"/>
</dbReference>
<proteinExistence type="predicted"/>
<reference evidence="2" key="1">
    <citation type="submission" date="2020-08" db="EMBL/GenBank/DDBJ databases">
        <title>Multicomponent nature underlies the extraordinary mechanical properties of spider dragline silk.</title>
        <authorList>
            <person name="Kono N."/>
            <person name="Nakamura H."/>
            <person name="Mori M."/>
            <person name="Yoshida Y."/>
            <person name="Ohtoshi R."/>
            <person name="Malay A.D."/>
            <person name="Moran D.A.P."/>
            <person name="Tomita M."/>
            <person name="Numata K."/>
            <person name="Arakawa K."/>
        </authorList>
    </citation>
    <scope>NUCLEOTIDE SEQUENCE</scope>
</reference>
<dbReference type="PROSITE" id="PS50879">
    <property type="entry name" value="RNASE_H_1"/>
    <property type="match status" value="1"/>
</dbReference>
<dbReference type="Pfam" id="PF00075">
    <property type="entry name" value="RNase_H"/>
    <property type="match status" value="1"/>
</dbReference>
<feature type="domain" description="RNase H type-1" evidence="1">
    <location>
        <begin position="1"/>
        <end position="122"/>
    </location>
</feature>
<evidence type="ECO:0000313" key="3">
    <source>
        <dbReference type="Proteomes" id="UP000887159"/>
    </source>
</evidence>
<evidence type="ECO:0000313" key="2">
    <source>
        <dbReference type="EMBL" id="GFX91815.1"/>
    </source>
</evidence>
<dbReference type="InterPro" id="IPR012337">
    <property type="entry name" value="RNaseH-like_sf"/>
</dbReference>
<keyword evidence="3" id="KW-1185">Reference proteome</keyword>
<protein>
    <submittedName>
        <fullName evidence="2">RNase H domain-containing protein</fullName>
    </submittedName>
</protein>
<name>A0A8X6RJV7_TRICX</name>
<accession>A0A8X6RJV7</accession>
<dbReference type="GO" id="GO:0004523">
    <property type="term" value="F:RNA-DNA hybrid ribonuclease activity"/>
    <property type="evidence" value="ECO:0007669"/>
    <property type="project" value="InterPro"/>
</dbReference>
<dbReference type="AlphaFoldDB" id="A0A8X6RJV7"/>
<evidence type="ECO:0000259" key="1">
    <source>
        <dbReference type="PROSITE" id="PS50879"/>
    </source>
</evidence>